<dbReference type="Pfam" id="PF01753">
    <property type="entry name" value="zf-MYND"/>
    <property type="match status" value="1"/>
</dbReference>
<dbReference type="EMBL" id="ML769517">
    <property type="protein sequence ID" value="KAE9396225.1"/>
    <property type="molecule type" value="Genomic_DNA"/>
</dbReference>
<reference evidence="6" key="1">
    <citation type="journal article" date="2019" name="Environ. Microbiol.">
        <title>Fungal ecological strategies reflected in gene transcription - a case study of two litter decomposers.</title>
        <authorList>
            <person name="Barbi F."/>
            <person name="Kohler A."/>
            <person name="Barry K."/>
            <person name="Baskaran P."/>
            <person name="Daum C."/>
            <person name="Fauchery L."/>
            <person name="Ihrmark K."/>
            <person name="Kuo A."/>
            <person name="LaButti K."/>
            <person name="Lipzen A."/>
            <person name="Morin E."/>
            <person name="Grigoriev I.V."/>
            <person name="Henrissat B."/>
            <person name="Lindahl B."/>
            <person name="Martin F."/>
        </authorList>
    </citation>
    <scope>NUCLEOTIDE SEQUENCE</scope>
    <source>
        <strain evidence="6">JB14</strain>
    </source>
</reference>
<dbReference type="Proteomes" id="UP000799118">
    <property type="component" value="Unassembled WGS sequence"/>
</dbReference>
<protein>
    <recommendedName>
        <fullName evidence="5">MYND-type domain-containing protein</fullName>
    </recommendedName>
</protein>
<evidence type="ECO:0000256" key="2">
    <source>
        <dbReference type="ARBA" id="ARBA00022771"/>
    </source>
</evidence>
<organism evidence="6 7">
    <name type="scientific">Gymnopus androsaceus JB14</name>
    <dbReference type="NCBI Taxonomy" id="1447944"/>
    <lineage>
        <taxon>Eukaryota</taxon>
        <taxon>Fungi</taxon>
        <taxon>Dikarya</taxon>
        <taxon>Basidiomycota</taxon>
        <taxon>Agaricomycotina</taxon>
        <taxon>Agaricomycetes</taxon>
        <taxon>Agaricomycetidae</taxon>
        <taxon>Agaricales</taxon>
        <taxon>Marasmiineae</taxon>
        <taxon>Omphalotaceae</taxon>
        <taxon>Gymnopus</taxon>
    </lineage>
</organism>
<sequence length="419" mass="47623">MWDSFATSDATAQTINLMTKETAILQRDLSRKTALRFAENDFESKWKSCTSETREKWILEGLVRTCQASPDFEERRRTCPEVTLPRLNSKGKGQPFLDLLRALCLEDIDTVPSIPKPLSSNAFDRMNGISTQNRGHQLFQLMQLTQRTYFLVMFVWNVLLAFHGESETFGLQRPEPVSKSKSAMQQVAKEMGMSSKRLKKMASEFRTQEAEAERGCQNCRLPVSRIEGINALAACSRCKLIGRHVYYCGRACQVNDYKNGNPPHKQICGKKDALIDAVLSLPEYKPEAPQTSNEDDSDNESRWPAPEPGYTRSPALQHQLRLLEEHPNLHYVLVRPYPQEDTGVVLSNAMGHLFFVVCMRRAVASYSPREVYKMYQALELTARNAVPAFGIGKLKEQLKKEYGVDVDEIHARIQAEPDQ</sequence>
<evidence type="ECO:0000256" key="4">
    <source>
        <dbReference type="SAM" id="MobiDB-lite"/>
    </source>
</evidence>
<feature type="region of interest" description="Disordered" evidence="4">
    <location>
        <begin position="285"/>
        <end position="311"/>
    </location>
</feature>
<dbReference type="Gene3D" id="6.10.140.2220">
    <property type="match status" value="1"/>
</dbReference>
<evidence type="ECO:0000256" key="1">
    <source>
        <dbReference type="ARBA" id="ARBA00022723"/>
    </source>
</evidence>
<accession>A0A6A4HH41</accession>
<name>A0A6A4HH41_9AGAR</name>
<keyword evidence="2" id="KW-0863">Zinc-finger</keyword>
<evidence type="ECO:0000313" key="7">
    <source>
        <dbReference type="Proteomes" id="UP000799118"/>
    </source>
</evidence>
<dbReference type="SUPFAM" id="SSF144232">
    <property type="entry name" value="HIT/MYND zinc finger-like"/>
    <property type="match status" value="1"/>
</dbReference>
<gene>
    <name evidence="6" type="ORF">BT96DRAFT_861162</name>
</gene>
<evidence type="ECO:0000256" key="3">
    <source>
        <dbReference type="ARBA" id="ARBA00022833"/>
    </source>
</evidence>
<feature type="domain" description="MYND-type" evidence="5">
    <location>
        <begin position="216"/>
        <end position="268"/>
    </location>
</feature>
<keyword evidence="3" id="KW-0862">Zinc</keyword>
<evidence type="ECO:0000313" key="6">
    <source>
        <dbReference type="EMBL" id="KAE9396225.1"/>
    </source>
</evidence>
<proteinExistence type="predicted"/>
<keyword evidence="7" id="KW-1185">Reference proteome</keyword>
<keyword evidence="1" id="KW-0479">Metal-binding</keyword>
<dbReference type="InterPro" id="IPR002893">
    <property type="entry name" value="Znf_MYND"/>
</dbReference>
<dbReference type="OrthoDB" id="3149405at2759"/>
<dbReference type="GO" id="GO:0008270">
    <property type="term" value="F:zinc ion binding"/>
    <property type="evidence" value="ECO:0007669"/>
    <property type="project" value="UniProtKB-KW"/>
</dbReference>
<evidence type="ECO:0000259" key="5">
    <source>
        <dbReference type="Pfam" id="PF01753"/>
    </source>
</evidence>
<dbReference type="AlphaFoldDB" id="A0A6A4HH41"/>